<evidence type="ECO:0000313" key="4">
    <source>
        <dbReference type="Proteomes" id="UP000334990"/>
    </source>
</evidence>
<comment type="caution">
    <text evidence="3">The sequence shown here is derived from an EMBL/GenBank/DDBJ whole genome shotgun (WGS) entry which is preliminary data.</text>
</comment>
<keyword evidence="1" id="KW-0812">Transmembrane</keyword>
<reference evidence="3 4" key="1">
    <citation type="submission" date="2019-10" db="EMBL/GenBank/DDBJ databases">
        <title>Whole genome shotgun sequence of Acrocarpospora corrugata NBRC 13972.</title>
        <authorList>
            <person name="Ichikawa N."/>
            <person name="Kimura A."/>
            <person name="Kitahashi Y."/>
            <person name="Komaki H."/>
            <person name="Oguchi A."/>
        </authorList>
    </citation>
    <scope>NUCLEOTIDE SEQUENCE [LARGE SCALE GENOMIC DNA]</scope>
    <source>
        <strain evidence="3 4">NBRC 13972</strain>
    </source>
</reference>
<accession>A0A5M3W706</accession>
<organism evidence="3 4">
    <name type="scientific">Acrocarpospora corrugata</name>
    <dbReference type="NCBI Taxonomy" id="35763"/>
    <lineage>
        <taxon>Bacteria</taxon>
        <taxon>Bacillati</taxon>
        <taxon>Actinomycetota</taxon>
        <taxon>Actinomycetes</taxon>
        <taxon>Streptosporangiales</taxon>
        <taxon>Streptosporangiaceae</taxon>
        <taxon>Acrocarpospora</taxon>
    </lineage>
</organism>
<keyword evidence="4" id="KW-1185">Reference proteome</keyword>
<proteinExistence type="predicted"/>
<feature type="transmembrane region" description="Helical" evidence="1">
    <location>
        <begin position="31"/>
        <end position="56"/>
    </location>
</feature>
<dbReference type="InterPro" id="IPR025508">
    <property type="entry name" value="DUF4395"/>
</dbReference>
<feature type="transmembrane region" description="Helical" evidence="1">
    <location>
        <begin position="105"/>
        <end position="127"/>
    </location>
</feature>
<dbReference type="Pfam" id="PF14340">
    <property type="entry name" value="DUF4395"/>
    <property type="match status" value="1"/>
</dbReference>
<dbReference type="PIRSF" id="PIRSF030042">
    <property type="entry name" value="UCP030042"/>
    <property type="match status" value="1"/>
</dbReference>
<sequence length="136" mass="14196">MQVDPRGLRFGAAVTTLVLALVLITGSPWLLAAQAVVFVLGAFVAAPYVLFFKHVLRPRLGPPSELEDAAPPRFAQGLGMAFAFVGLIGFATGVTPLALGATAAALLAAFLNAAFGFCLGCEVFLIIRRLQPGRIS</sequence>
<feature type="transmembrane region" description="Helical" evidence="1">
    <location>
        <begin position="77"/>
        <end position="99"/>
    </location>
</feature>
<feature type="transmembrane region" description="Helical" evidence="1">
    <location>
        <begin position="7"/>
        <end position="25"/>
    </location>
</feature>
<feature type="domain" description="DUF4395" evidence="2">
    <location>
        <begin position="3"/>
        <end position="129"/>
    </location>
</feature>
<dbReference type="EMBL" id="BLAD01000083">
    <property type="protein sequence ID" value="GES04576.1"/>
    <property type="molecule type" value="Genomic_DNA"/>
</dbReference>
<dbReference type="AlphaFoldDB" id="A0A5M3W706"/>
<keyword evidence="1" id="KW-0472">Membrane</keyword>
<dbReference type="RefSeq" id="WP_155340655.1">
    <property type="nucleotide sequence ID" value="NZ_BAAABN010000023.1"/>
</dbReference>
<evidence type="ECO:0000313" key="3">
    <source>
        <dbReference type="EMBL" id="GES04576.1"/>
    </source>
</evidence>
<evidence type="ECO:0000259" key="2">
    <source>
        <dbReference type="Pfam" id="PF14340"/>
    </source>
</evidence>
<name>A0A5M3W706_9ACTN</name>
<protein>
    <submittedName>
        <fullName evidence="3">Membrane protein</fullName>
    </submittedName>
</protein>
<gene>
    <name evidence="3" type="ORF">Acor_66440</name>
</gene>
<evidence type="ECO:0000256" key="1">
    <source>
        <dbReference type="SAM" id="Phobius"/>
    </source>
</evidence>
<dbReference type="InterPro" id="IPR016942">
    <property type="entry name" value="UCP030042"/>
</dbReference>
<dbReference type="Proteomes" id="UP000334990">
    <property type="component" value="Unassembled WGS sequence"/>
</dbReference>
<keyword evidence="1" id="KW-1133">Transmembrane helix</keyword>
<dbReference type="OrthoDB" id="345402at2"/>